<evidence type="ECO:0000256" key="4">
    <source>
        <dbReference type="ARBA" id="ARBA00022692"/>
    </source>
</evidence>
<comment type="caution">
    <text evidence="8">The sequence shown here is derived from an EMBL/GenBank/DDBJ whole genome shotgun (WGS) entry which is preliminary data.</text>
</comment>
<keyword evidence="5" id="KW-1133">Transmembrane helix</keyword>
<dbReference type="EMBL" id="VNIQ01000005">
    <property type="protein sequence ID" value="TYQ03014.1"/>
    <property type="molecule type" value="Genomic_DNA"/>
</dbReference>
<keyword evidence="3 8" id="KW-0808">Transferase</keyword>
<gene>
    <name evidence="8" type="ORF">FNL38_105164</name>
</gene>
<keyword evidence="4" id="KW-0812">Transmembrane</keyword>
<keyword evidence="6" id="KW-0472">Membrane</keyword>
<keyword evidence="8" id="KW-0328">Glycosyltransferase</keyword>
<reference evidence="8" key="1">
    <citation type="submission" date="2019-07" db="EMBL/GenBank/DDBJ databases">
        <title>Genomic Encyclopedia of Type Strains, Phase IV (KMG-IV): sequencing the most valuable type-strain genomes for metagenomic binning, comparative biology and taxonomic classification.</title>
        <authorList>
            <person name="Goeker M."/>
        </authorList>
    </citation>
    <scope>NUCLEOTIDE SEQUENCE</scope>
    <source>
        <strain evidence="8">DSM 44596</strain>
    </source>
</reference>
<evidence type="ECO:0000256" key="2">
    <source>
        <dbReference type="ARBA" id="ARBA00022475"/>
    </source>
</evidence>
<evidence type="ECO:0000256" key="1">
    <source>
        <dbReference type="ARBA" id="ARBA00004651"/>
    </source>
</evidence>
<name>A0A652YMC3_NOCGL</name>
<dbReference type="Pfam" id="PF09594">
    <property type="entry name" value="GT87"/>
    <property type="match status" value="1"/>
</dbReference>
<keyword evidence="2" id="KW-1003">Cell membrane</keyword>
<dbReference type="GO" id="GO:0016758">
    <property type="term" value="F:hexosyltransferase activity"/>
    <property type="evidence" value="ECO:0007669"/>
    <property type="project" value="InterPro"/>
</dbReference>
<sequence length="420" mass="44284">MSDHDVSSGVGSRWYRPAVSGLDGLWTRRWWRVGVLVVVCGLLATAFQALTGVHGDDLAVYRTAGQAVLDGTNLYDGSFNARLPFTYPPFAAVVAVPVAIGTWGFMQWTWSFISLLMLAAIIVLSYRGVPLTRKRPLSVYVGFLILWTIASPISDHLGYGQVGLFLTFLCLIDVLARPKWLPEGVLVGIAGAVKLVPIVYLGYYVITGKWKAFAGGAAGFAGATAVGFAILPRASLDYFGDIASLSGRVAVGDPAVFGNQSLRGMALRVLPDAMVGPVWLAACVVLAGLGILATRRVQRLRGDLAAFTVVALLAAVVTPIAWTHHFVWLVPAVGVLLTPPRGRSTIPAWSLAAAALTAAVVLFRLPRVGADLDVPVVGFVLENSLLWVAFAVLVALVVPGADRNAGADASAGDPKSSLSA</sequence>
<dbReference type="GO" id="GO:0005886">
    <property type="term" value="C:plasma membrane"/>
    <property type="evidence" value="ECO:0007669"/>
    <property type="project" value="UniProtKB-SubCell"/>
</dbReference>
<evidence type="ECO:0000256" key="6">
    <source>
        <dbReference type="ARBA" id="ARBA00023136"/>
    </source>
</evidence>
<comment type="similarity">
    <text evidence="7">Belongs to the glycosyltransferase 87 family.</text>
</comment>
<dbReference type="InterPro" id="IPR018584">
    <property type="entry name" value="GT87"/>
</dbReference>
<evidence type="ECO:0000256" key="3">
    <source>
        <dbReference type="ARBA" id="ARBA00022679"/>
    </source>
</evidence>
<evidence type="ECO:0000313" key="8">
    <source>
        <dbReference type="EMBL" id="TYQ03014.1"/>
    </source>
</evidence>
<organism evidence="8">
    <name type="scientific">Nocardia globerula</name>
    <dbReference type="NCBI Taxonomy" id="1818"/>
    <lineage>
        <taxon>Bacteria</taxon>
        <taxon>Bacillati</taxon>
        <taxon>Actinomycetota</taxon>
        <taxon>Actinomycetes</taxon>
        <taxon>Mycobacteriales</taxon>
        <taxon>Nocardiaceae</taxon>
        <taxon>Nocardia</taxon>
    </lineage>
</organism>
<comment type="subcellular location">
    <subcellularLocation>
        <location evidence="1">Cell membrane</location>
        <topology evidence="1">Multi-pass membrane protein</topology>
    </subcellularLocation>
</comment>
<proteinExistence type="inferred from homology"/>
<accession>A0A652YMC3</accession>
<protein>
    <submittedName>
        <fullName evidence="8">Alpha-1,2-mannosyltransferase</fullName>
    </submittedName>
</protein>
<evidence type="ECO:0000256" key="7">
    <source>
        <dbReference type="ARBA" id="ARBA00024033"/>
    </source>
</evidence>
<dbReference type="AlphaFoldDB" id="A0A652YMC3"/>
<evidence type="ECO:0000256" key="5">
    <source>
        <dbReference type="ARBA" id="ARBA00022989"/>
    </source>
</evidence>